<feature type="transmembrane region" description="Helical" evidence="1">
    <location>
        <begin position="12"/>
        <end position="31"/>
    </location>
</feature>
<feature type="transmembrane region" description="Helical" evidence="1">
    <location>
        <begin position="232"/>
        <end position="255"/>
    </location>
</feature>
<feature type="transmembrane region" description="Helical" evidence="1">
    <location>
        <begin position="78"/>
        <end position="98"/>
    </location>
</feature>
<sequence>MQIINEIYRRNKLLANFGTINLLAALLLFLYSFYNKEVVLGVNSMIKPIKFALSIWSYSWTMAILLFYVNDQIKVKKYAWLAVISLGFEQFAIISQAIRGQLSHFNNTSVYGGIIYALMGIFIVVLTIQTLRIAITFIRQKEYSIPMPLALSIKIGLIYFVIFSFFGGYISSVNRHTVGAEDGGSGLLFLNWSTLFGDLRVAHFFGIHALQIIPLFGFLISKKYTTNFSIKAIWVFSILYLAYVCFTMIQAFLGIPFMKI</sequence>
<dbReference type="EMBL" id="CAKLPY010000001">
    <property type="protein sequence ID" value="CAH0994073.1"/>
    <property type="molecule type" value="Genomic_DNA"/>
</dbReference>
<feature type="transmembrane region" description="Helical" evidence="1">
    <location>
        <begin position="110"/>
        <end position="128"/>
    </location>
</feature>
<evidence type="ECO:0000256" key="1">
    <source>
        <dbReference type="SAM" id="Phobius"/>
    </source>
</evidence>
<organism evidence="2 3">
    <name type="scientific">Emticicia aquatica</name>
    <dbReference type="NCBI Taxonomy" id="1681835"/>
    <lineage>
        <taxon>Bacteria</taxon>
        <taxon>Pseudomonadati</taxon>
        <taxon>Bacteroidota</taxon>
        <taxon>Cytophagia</taxon>
        <taxon>Cytophagales</taxon>
        <taxon>Leadbetterellaceae</taxon>
        <taxon>Emticicia</taxon>
    </lineage>
</organism>
<protein>
    <submittedName>
        <fullName evidence="2">Uncharacterized protein</fullName>
    </submittedName>
</protein>
<evidence type="ECO:0000313" key="2">
    <source>
        <dbReference type="EMBL" id="CAH0994073.1"/>
    </source>
</evidence>
<keyword evidence="1" id="KW-0472">Membrane</keyword>
<keyword evidence="3" id="KW-1185">Reference proteome</keyword>
<dbReference type="RefSeq" id="WP_238803833.1">
    <property type="nucleotide sequence ID" value="NZ_CAKLPY010000001.1"/>
</dbReference>
<dbReference type="Proteomes" id="UP000837932">
    <property type="component" value="Unassembled WGS sequence"/>
</dbReference>
<keyword evidence="1" id="KW-1133">Transmembrane helix</keyword>
<feature type="transmembrane region" description="Helical" evidence="1">
    <location>
        <begin position="201"/>
        <end position="220"/>
    </location>
</feature>
<feature type="transmembrane region" description="Helical" evidence="1">
    <location>
        <begin position="149"/>
        <end position="170"/>
    </location>
</feature>
<gene>
    <name evidence="2" type="ORF">EMA8858_00180</name>
</gene>
<accession>A0ABM9AK43</accession>
<keyword evidence="1" id="KW-0812">Transmembrane</keyword>
<evidence type="ECO:0000313" key="3">
    <source>
        <dbReference type="Proteomes" id="UP000837932"/>
    </source>
</evidence>
<reference evidence="2" key="1">
    <citation type="submission" date="2021-12" db="EMBL/GenBank/DDBJ databases">
        <authorList>
            <person name="Rodrigo-Torres L."/>
            <person name="Arahal R. D."/>
            <person name="Lucena T."/>
        </authorList>
    </citation>
    <scope>NUCLEOTIDE SEQUENCE</scope>
    <source>
        <strain evidence="2">CECT 8858</strain>
    </source>
</reference>
<proteinExistence type="predicted"/>
<feature type="transmembrane region" description="Helical" evidence="1">
    <location>
        <begin position="51"/>
        <end position="69"/>
    </location>
</feature>
<comment type="caution">
    <text evidence="2">The sequence shown here is derived from an EMBL/GenBank/DDBJ whole genome shotgun (WGS) entry which is preliminary data.</text>
</comment>
<name>A0ABM9AK43_9BACT</name>